<dbReference type="OrthoDB" id="7277848at2"/>
<sequence>MTPKFPETVLREVETYLGELSEGRPYGGLASKHRRAALSPRTTKSIKEQLDWYFTALVETDDNASLLERLKDREADRDRLQSALTQALAAAPAASRPSVSGLASSYTAQVARLDTLLTGSDCLIEANMLLRALLGTVAVAPDAEARDGTGCGLVILPESKGLHK</sequence>
<keyword evidence="2" id="KW-1185">Reference proteome</keyword>
<accession>A0A238WEH2</accession>
<dbReference type="RefSeq" id="WP_089269947.1">
    <property type="nucleotide sequence ID" value="NZ_FZNN01000005.1"/>
</dbReference>
<dbReference type="EMBL" id="FZNN01000005">
    <property type="protein sequence ID" value="SNR44751.1"/>
    <property type="molecule type" value="Genomic_DNA"/>
</dbReference>
<name>A0A238WEH2_9RHOB</name>
<evidence type="ECO:0000313" key="1">
    <source>
        <dbReference type="EMBL" id="SNR44751.1"/>
    </source>
</evidence>
<protein>
    <submittedName>
        <fullName evidence="1">Uncharacterized protein</fullName>
    </submittedName>
</protein>
<dbReference type="AlphaFoldDB" id="A0A238WEH2"/>
<organism evidence="1 2">
    <name type="scientific">Puniceibacterium sediminis</name>
    <dbReference type="NCBI Taxonomy" id="1608407"/>
    <lineage>
        <taxon>Bacteria</taxon>
        <taxon>Pseudomonadati</taxon>
        <taxon>Pseudomonadota</taxon>
        <taxon>Alphaproteobacteria</taxon>
        <taxon>Rhodobacterales</taxon>
        <taxon>Paracoccaceae</taxon>
        <taxon>Puniceibacterium</taxon>
    </lineage>
</organism>
<evidence type="ECO:0000313" key="2">
    <source>
        <dbReference type="Proteomes" id="UP000198417"/>
    </source>
</evidence>
<gene>
    <name evidence="1" type="ORF">SAMN06265370_105143</name>
</gene>
<dbReference type="Proteomes" id="UP000198417">
    <property type="component" value="Unassembled WGS sequence"/>
</dbReference>
<reference evidence="1 2" key="1">
    <citation type="submission" date="2017-06" db="EMBL/GenBank/DDBJ databases">
        <authorList>
            <person name="Kim H.J."/>
            <person name="Triplett B.A."/>
        </authorList>
    </citation>
    <scope>NUCLEOTIDE SEQUENCE [LARGE SCALE GENOMIC DNA]</scope>
    <source>
        <strain evidence="1 2">DSM 29052</strain>
    </source>
</reference>
<proteinExistence type="predicted"/>